<dbReference type="GO" id="GO:0004525">
    <property type="term" value="F:ribonuclease III activity"/>
    <property type="evidence" value="ECO:0007669"/>
    <property type="project" value="InterPro"/>
</dbReference>
<reference evidence="2" key="1">
    <citation type="submission" date="2023-10" db="EMBL/GenBank/DDBJ databases">
        <authorList>
            <person name="Noh H."/>
        </authorList>
    </citation>
    <scope>NUCLEOTIDE SEQUENCE</scope>
    <source>
        <strain evidence="2">DUCC4014</strain>
    </source>
</reference>
<sequence length="278" mass="31795">MKRWLTLVDELEDGEIEEDDDPYNGEVHGKSLNDARQSLDEQAVVWNTLSPNYTFEDAKTDLDTISPKKVRDKMQPKSPACRDGTCRCSPSLTKLENGTARPGELTHCGKCFCCNQRQARWVEKNIPIWDCHPPPRRRDFDDPSIYQRAFTHKSAVRNDFDKSYENDEFRGDGILEGEGKIQKLFTYLVRNTTLAKYARHYDLDLLIHTGPSDRDKAMAKKMKVQADVVEALIGATAVDRGRSRRKGGRAWADSFARDIVEPIGEWLRQQFEDGLLKA</sequence>
<dbReference type="Gene3D" id="1.10.1520.10">
    <property type="entry name" value="Ribonuclease III domain"/>
    <property type="match status" value="1"/>
</dbReference>
<protein>
    <submittedName>
        <fullName evidence="2">Ribonuclease 3</fullName>
    </submittedName>
</protein>
<dbReference type="RefSeq" id="XP_062625077.1">
    <property type="nucleotide sequence ID" value="XM_062769093.1"/>
</dbReference>
<dbReference type="SUPFAM" id="SSF69065">
    <property type="entry name" value="RNase III domain-like"/>
    <property type="match status" value="1"/>
</dbReference>
<dbReference type="EMBL" id="CP086715">
    <property type="protein sequence ID" value="WOO79045.1"/>
    <property type="molecule type" value="Genomic_DNA"/>
</dbReference>
<dbReference type="InterPro" id="IPR000999">
    <property type="entry name" value="RNase_III_dom"/>
</dbReference>
<dbReference type="Proteomes" id="UP000827549">
    <property type="component" value="Chromosome 2"/>
</dbReference>
<dbReference type="GO" id="GO:0006396">
    <property type="term" value="P:RNA processing"/>
    <property type="evidence" value="ECO:0007669"/>
    <property type="project" value="InterPro"/>
</dbReference>
<proteinExistence type="predicted"/>
<keyword evidence="3" id="KW-1185">Reference proteome</keyword>
<evidence type="ECO:0000313" key="2">
    <source>
        <dbReference type="EMBL" id="WOO79045.1"/>
    </source>
</evidence>
<name>A0AAF0Y2S9_9TREE</name>
<dbReference type="GeneID" id="87805829"/>
<feature type="domain" description="RNase III" evidence="1">
    <location>
        <begin position="144"/>
        <end position="276"/>
    </location>
</feature>
<dbReference type="Pfam" id="PF00636">
    <property type="entry name" value="Ribonuclease_3"/>
    <property type="match status" value="1"/>
</dbReference>
<dbReference type="InterPro" id="IPR036389">
    <property type="entry name" value="RNase_III_sf"/>
</dbReference>
<evidence type="ECO:0000313" key="3">
    <source>
        <dbReference type="Proteomes" id="UP000827549"/>
    </source>
</evidence>
<dbReference type="SMART" id="SM00535">
    <property type="entry name" value="RIBOc"/>
    <property type="match status" value="1"/>
</dbReference>
<accession>A0AAF0Y2S9</accession>
<dbReference type="CDD" id="cd00593">
    <property type="entry name" value="RIBOc"/>
    <property type="match status" value="1"/>
</dbReference>
<gene>
    <name evidence="2" type="primary">rnc_0</name>
    <name evidence="2" type="ORF">LOC62_02G002582</name>
</gene>
<organism evidence="2 3">
    <name type="scientific">Vanrija pseudolonga</name>
    <dbReference type="NCBI Taxonomy" id="143232"/>
    <lineage>
        <taxon>Eukaryota</taxon>
        <taxon>Fungi</taxon>
        <taxon>Dikarya</taxon>
        <taxon>Basidiomycota</taxon>
        <taxon>Agaricomycotina</taxon>
        <taxon>Tremellomycetes</taxon>
        <taxon>Trichosporonales</taxon>
        <taxon>Trichosporonaceae</taxon>
        <taxon>Vanrija</taxon>
    </lineage>
</organism>
<evidence type="ECO:0000259" key="1">
    <source>
        <dbReference type="SMART" id="SM00535"/>
    </source>
</evidence>
<dbReference type="AlphaFoldDB" id="A0AAF0Y2S9"/>